<dbReference type="Gene3D" id="3.10.450.10">
    <property type="match status" value="1"/>
</dbReference>
<dbReference type="EMBL" id="KX459590">
    <property type="protein sequence ID" value="AQM58341.1"/>
    <property type="molecule type" value="mRNA"/>
</dbReference>
<evidence type="ECO:0000313" key="3">
    <source>
        <dbReference type="EMBL" id="AQM58341.1"/>
    </source>
</evidence>
<dbReference type="CDD" id="cd00042">
    <property type="entry name" value="CY"/>
    <property type="match status" value="1"/>
</dbReference>
<organism evidence="3">
    <name type="scientific">Pristhesancus plagipennis</name>
    <name type="common">Common assassin bug</name>
    <dbReference type="NCBI Taxonomy" id="1955184"/>
    <lineage>
        <taxon>Eukaryota</taxon>
        <taxon>Metazoa</taxon>
        <taxon>Ecdysozoa</taxon>
        <taxon>Arthropoda</taxon>
        <taxon>Hexapoda</taxon>
        <taxon>Insecta</taxon>
        <taxon>Pterygota</taxon>
        <taxon>Neoptera</taxon>
        <taxon>Paraneoptera</taxon>
        <taxon>Hemiptera</taxon>
        <taxon>Heteroptera</taxon>
        <taxon>Panheteroptera</taxon>
        <taxon>Cimicomorpha</taxon>
        <taxon>Reduviidae</taxon>
        <taxon>Harpactorinae</taxon>
        <taxon>Harpactorini</taxon>
        <taxon>Pristhesancus</taxon>
    </lineage>
</organism>
<dbReference type="AlphaFoldDB" id="A0A1Q1NP99"/>
<feature type="signal peptide" evidence="1">
    <location>
        <begin position="1"/>
        <end position="24"/>
    </location>
</feature>
<protein>
    <submittedName>
        <fullName evidence="3">Venom cystatin-like protein 1</fullName>
    </submittedName>
</protein>
<sequence>MSLLTVTVSALLVLTVAVLNSAEGRACAGCFHEVSVDDKNLKKTLNMALTSANAGDYKVIKIIKAEKQVVAGFRYRIEFAAKIPGKGNRVCRLTCVQLIKKPLKVEGLSCK</sequence>
<keyword evidence="1" id="KW-0732">Signal</keyword>
<dbReference type="SMART" id="SM00043">
    <property type="entry name" value="CY"/>
    <property type="match status" value="1"/>
</dbReference>
<dbReference type="InterPro" id="IPR000010">
    <property type="entry name" value="Cystatin_dom"/>
</dbReference>
<dbReference type="SUPFAM" id="SSF54403">
    <property type="entry name" value="Cystatin/monellin"/>
    <property type="match status" value="1"/>
</dbReference>
<dbReference type="InterPro" id="IPR046350">
    <property type="entry name" value="Cystatin_sf"/>
</dbReference>
<accession>A0A1Q1NP99</accession>
<proteinExistence type="evidence at transcript level"/>
<evidence type="ECO:0000256" key="1">
    <source>
        <dbReference type="SAM" id="SignalP"/>
    </source>
</evidence>
<dbReference type="GO" id="GO:0004869">
    <property type="term" value="F:cysteine-type endopeptidase inhibitor activity"/>
    <property type="evidence" value="ECO:0007669"/>
    <property type="project" value="InterPro"/>
</dbReference>
<feature type="domain" description="Cystatin" evidence="2">
    <location>
        <begin position="26"/>
        <end position="111"/>
    </location>
</feature>
<feature type="chain" id="PRO_5018628994" evidence="1">
    <location>
        <begin position="25"/>
        <end position="111"/>
    </location>
</feature>
<dbReference type="Pfam" id="PF00031">
    <property type="entry name" value="Cystatin"/>
    <property type="match status" value="1"/>
</dbReference>
<evidence type="ECO:0000259" key="2">
    <source>
        <dbReference type="SMART" id="SM00043"/>
    </source>
</evidence>
<reference evidence="3" key="1">
    <citation type="journal article" date="2017" name="Mol. Cell. Proteomics">
        <title>Melt with this kiss: Paralysing and liquefying venom of the assassin bug Pristhesancus plagipennis (Hemiptera: Reduviidae).</title>
        <authorList>
            <person name="Walker A.A."/>
            <person name="Madio B."/>
            <person name="Jin J."/>
            <person name="Undheim E.A."/>
            <person name="Fry B.G."/>
            <person name="King G.F."/>
        </authorList>
    </citation>
    <scope>NUCLEOTIDE SEQUENCE</scope>
    <source>
        <tissue evidence="3">Venom/labial gland</tissue>
    </source>
</reference>
<name>A0A1Q1NP99_PRIPG</name>